<keyword evidence="2" id="KW-1185">Reference proteome</keyword>
<comment type="caution">
    <text evidence="1">The sequence shown here is derived from an EMBL/GenBank/DDBJ whole genome shotgun (WGS) entry which is preliminary data.</text>
</comment>
<reference evidence="1" key="1">
    <citation type="submission" date="2020-05" db="EMBL/GenBank/DDBJ databases">
        <title>Large-scale comparative analyses of tick genomes elucidate their genetic diversity and vector capacities.</title>
        <authorList>
            <person name="Jia N."/>
            <person name="Wang J."/>
            <person name="Shi W."/>
            <person name="Du L."/>
            <person name="Sun Y."/>
            <person name="Zhan W."/>
            <person name="Jiang J."/>
            <person name="Wang Q."/>
            <person name="Zhang B."/>
            <person name="Ji P."/>
            <person name="Sakyi L.B."/>
            <person name="Cui X."/>
            <person name="Yuan T."/>
            <person name="Jiang B."/>
            <person name="Yang W."/>
            <person name="Lam T.T.-Y."/>
            <person name="Chang Q."/>
            <person name="Ding S."/>
            <person name="Wang X."/>
            <person name="Zhu J."/>
            <person name="Ruan X."/>
            <person name="Zhao L."/>
            <person name="Wei J."/>
            <person name="Que T."/>
            <person name="Du C."/>
            <person name="Cheng J."/>
            <person name="Dai P."/>
            <person name="Han X."/>
            <person name="Huang E."/>
            <person name="Gao Y."/>
            <person name="Liu J."/>
            <person name="Shao H."/>
            <person name="Ye R."/>
            <person name="Li L."/>
            <person name="Wei W."/>
            <person name="Wang X."/>
            <person name="Wang C."/>
            <person name="Yang T."/>
            <person name="Huo Q."/>
            <person name="Li W."/>
            <person name="Guo W."/>
            <person name="Chen H."/>
            <person name="Zhou L."/>
            <person name="Ni X."/>
            <person name="Tian J."/>
            <person name="Zhou Y."/>
            <person name="Sheng Y."/>
            <person name="Liu T."/>
            <person name="Pan Y."/>
            <person name="Xia L."/>
            <person name="Li J."/>
            <person name="Zhao F."/>
            <person name="Cao W."/>
        </authorList>
    </citation>
    <scope>NUCLEOTIDE SEQUENCE</scope>
    <source>
        <strain evidence="1">Dsil-2018</strain>
    </source>
</reference>
<gene>
    <name evidence="1" type="ORF">HPB49_004562</name>
</gene>
<name>A0ACB8CJG9_DERSI</name>
<dbReference type="Proteomes" id="UP000821865">
    <property type="component" value="Chromosome 6"/>
</dbReference>
<proteinExistence type="predicted"/>
<evidence type="ECO:0000313" key="1">
    <source>
        <dbReference type="EMBL" id="KAH7944985.1"/>
    </source>
</evidence>
<dbReference type="EMBL" id="CM023475">
    <property type="protein sequence ID" value="KAH7944985.1"/>
    <property type="molecule type" value="Genomic_DNA"/>
</dbReference>
<protein>
    <submittedName>
        <fullName evidence="1">Uncharacterized protein</fullName>
    </submittedName>
</protein>
<evidence type="ECO:0000313" key="2">
    <source>
        <dbReference type="Proteomes" id="UP000821865"/>
    </source>
</evidence>
<organism evidence="1 2">
    <name type="scientific">Dermacentor silvarum</name>
    <name type="common">Tick</name>
    <dbReference type="NCBI Taxonomy" id="543639"/>
    <lineage>
        <taxon>Eukaryota</taxon>
        <taxon>Metazoa</taxon>
        <taxon>Ecdysozoa</taxon>
        <taxon>Arthropoda</taxon>
        <taxon>Chelicerata</taxon>
        <taxon>Arachnida</taxon>
        <taxon>Acari</taxon>
        <taxon>Parasitiformes</taxon>
        <taxon>Ixodida</taxon>
        <taxon>Ixodoidea</taxon>
        <taxon>Ixodidae</taxon>
        <taxon>Rhipicephalinae</taxon>
        <taxon>Dermacentor</taxon>
    </lineage>
</organism>
<accession>A0ACB8CJG9</accession>
<sequence>MNLKALKKPELLNLARELGLQIAESKRKPEIIEAIEAVGADDDELEECLESIEHKEEERKRLEAKEEHEREQERKREEHRIRIQEIRQKIQFLRGQQVRSRLGVFKVGENKKSFLALFEKVCAEVQLDRENWSLELYNVFPVNVSCILSRLSDDEYRNYDTAKRALFRQHGIPVESDRKDKGDEQRVPTLEVTERQPTVMVASGNGEHAECDVAEPSEEIGHDDNLGDMPVTPIICMRGPGLFEAEMFTVCVDGVAILTTQRAAAFKVMFPVYFVLNIEYPPEMALTLEFVQR</sequence>